<proteinExistence type="predicted"/>
<evidence type="ECO:0000256" key="9">
    <source>
        <dbReference type="SAM" id="Phobius"/>
    </source>
</evidence>
<feature type="transmembrane region" description="Helical" evidence="9">
    <location>
        <begin position="52"/>
        <end position="71"/>
    </location>
</feature>
<keyword evidence="9" id="KW-0472">Membrane</keyword>
<gene>
    <name evidence="11" type="ORF">SAMN02745134_02099</name>
</gene>
<dbReference type="CDD" id="cd16917">
    <property type="entry name" value="HATPase_UhpB-NarQ-NarX-like"/>
    <property type="match status" value="1"/>
</dbReference>
<dbReference type="GO" id="GO:0016020">
    <property type="term" value="C:membrane"/>
    <property type="evidence" value="ECO:0007669"/>
    <property type="project" value="InterPro"/>
</dbReference>
<evidence type="ECO:0000313" key="11">
    <source>
        <dbReference type="EMBL" id="SMC24152.1"/>
    </source>
</evidence>
<dbReference type="PANTHER" id="PTHR24421">
    <property type="entry name" value="NITRATE/NITRITE SENSOR PROTEIN NARX-RELATED"/>
    <property type="match status" value="1"/>
</dbReference>
<organism evidence="11 12">
    <name type="scientific">Clostridium acidisoli DSM 12555</name>
    <dbReference type="NCBI Taxonomy" id="1121291"/>
    <lineage>
        <taxon>Bacteria</taxon>
        <taxon>Bacillati</taxon>
        <taxon>Bacillota</taxon>
        <taxon>Clostridia</taxon>
        <taxon>Eubacteriales</taxon>
        <taxon>Clostridiaceae</taxon>
        <taxon>Clostridium</taxon>
    </lineage>
</organism>
<evidence type="ECO:0000256" key="5">
    <source>
        <dbReference type="ARBA" id="ARBA00022741"/>
    </source>
</evidence>
<dbReference type="STRING" id="1121291.SAMN02745134_02099"/>
<keyword evidence="7" id="KW-0067">ATP-binding</keyword>
<sequence>MNVIMYFKVFIKSLVTKMDKAKLYSKYFLSLIKYTFLLIVFHDIYIKFHSTPFTMNSFIIFYIFLIINDFSRTLRKTRNTKPFLISLLITILAGTFLRYAIPNGTGTTLYVIFSLFEIFNFRKNRFKFFLFLHATIFISSTILICIHPFTFNSFTAIILNLVIYFSILSVLFSIMAIDIEKEETTKLNHKLNLANIKLQEYSLQVEDLTISTERARVSQELHDSLGHSLMALNMHIEFAKKIVNSNPDKVEKVLIKSEEIAKLSIATLRDAVNALKKDRYIESINLEINKLIQNFNMFNNIKIFYSSFKNIDKIHNKIKYSFYRTIQEFLTNSIKHGNATEIHIFITEENLLINLTICDNGIGCDTILNSTGLNGIDNRIKNLGGTVTFQSKKNLGFKLKALVPMYMEDK</sequence>
<evidence type="ECO:0000256" key="8">
    <source>
        <dbReference type="ARBA" id="ARBA00023012"/>
    </source>
</evidence>
<evidence type="ECO:0000256" key="6">
    <source>
        <dbReference type="ARBA" id="ARBA00022777"/>
    </source>
</evidence>
<dbReference type="EC" id="2.7.13.3" evidence="2"/>
<evidence type="ECO:0000256" key="2">
    <source>
        <dbReference type="ARBA" id="ARBA00012438"/>
    </source>
</evidence>
<dbReference type="InterPro" id="IPR050482">
    <property type="entry name" value="Sensor_HK_TwoCompSys"/>
</dbReference>
<dbReference type="PANTHER" id="PTHR24421:SF10">
    <property type="entry name" value="NITRATE_NITRITE SENSOR PROTEIN NARQ"/>
    <property type="match status" value="1"/>
</dbReference>
<evidence type="ECO:0000259" key="10">
    <source>
        <dbReference type="Pfam" id="PF07730"/>
    </source>
</evidence>
<reference evidence="11 12" key="1">
    <citation type="submission" date="2017-04" db="EMBL/GenBank/DDBJ databases">
        <authorList>
            <person name="Afonso C.L."/>
            <person name="Miller P.J."/>
            <person name="Scott M.A."/>
            <person name="Spackman E."/>
            <person name="Goraichik I."/>
            <person name="Dimitrov K.M."/>
            <person name="Suarez D.L."/>
            <person name="Swayne D.E."/>
        </authorList>
    </citation>
    <scope>NUCLEOTIDE SEQUENCE [LARGE SCALE GENOMIC DNA]</scope>
    <source>
        <strain evidence="11 12">DSM 12555</strain>
    </source>
</reference>
<keyword evidence="3" id="KW-0597">Phosphoprotein</keyword>
<keyword evidence="5" id="KW-0547">Nucleotide-binding</keyword>
<keyword evidence="4" id="KW-0808">Transferase</keyword>
<feature type="domain" description="Signal transduction histidine kinase subgroup 3 dimerisation and phosphoacceptor" evidence="10">
    <location>
        <begin position="213"/>
        <end position="277"/>
    </location>
</feature>
<keyword evidence="12" id="KW-1185">Reference proteome</keyword>
<feature type="transmembrane region" description="Helical" evidence="9">
    <location>
        <begin position="107"/>
        <end position="122"/>
    </location>
</feature>
<comment type="catalytic activity">
    <reaction evidence="1">
        <text>ATP + protein L-histidine = ADP + protein N-phospho-L-histidine.</text>
        <dbReference type="EC" id="2.7.13.3"/>
    </reaction>
</comment>
<dbReference type="Pfam" id="PF07730">
    <property type="entry name" value="HisKA_3"/>
    <property type="match status" value="1"/>
</dbReference>
<dbReference type="Gene3D" id="3.30.565.10">
    <property type="entry name" value="Histidine kinase-like ATPase, C-terminal domain"/>
    <property type="match status" value="1"/>
</dbReference>
<evidence type="ECO:0000256" key="1">
    <source>
        <dbReference type="ARBA" id="ARBA00000085"/>
    </source>
</evidence>
<keyword evidence="6 11" id="KW-0418">Kinase</keyword>
<accession>A0A1W1XJZ6</accession>
<keyword evidence="9" id="KW-1133">Transmembrane helix</keyword>
<evidence type="ECO:0000256" key="4">
    <source>
        <dbReference type="ARBA" id="ARBA00022679"/>
    </source>
</evidence>
<evidence type="ECO:0000256" key="7">
    <source>
        <dbReference type="ARBA" id="ARBA00022840"/>
    </source>
</evidence>
<dbReference type="AlphaFoldDB" id="A0A1W1XJZ6"/>
<protein>
    <recommendedName>
        <fullName evidence="2">histidine kinase</fullName>
        <ecNumber evidence="2">2.7.13.3</ecNumber>
    </recommendedName>
</protein>
<dbReference type="GO" id="GO:0000155">
    <property type="term" value="F:phosphorelay sensor kinase activity"/>
    <property type="evidence" value="ECO:0007669"/>
    <property type="project" value="InterPro"/>
</dbReference>
<dbReference type="GO" id="GO:0005524">
    <property type="term" value="F:ATP binding"/>
    <property type="evidence" value="ECO:0007669"/>
    <property type="project" value="UniProtKB-KW"/>
</dbReference>
<dbReference type="GO" id="GO:0046983">
    <property type="term" value="F:protein dimerization activity"/>
    <property type="evidence" value="ECO:0007669"/>
    <property type="project" value="InterPro"/>
</dbReference>
<feature type="transmembrane region" description="Helical" evidence="9">
    <location>
        <begin position="83"/>
        <end position="101"/>
    </location>
</feature>
<dbReference type="InterPro" id="IPR011712">
    <property type="entry name" value="Sig_transdc_His_kin_sub3_dim/P"/>
</dbReference>
<name>A0A1W1XJZ6_9CLOT</name>
<dbReference type="SUPFAM" id="SSF55874">
    <property type="entry name" value="ATPase domain of HSP90 chaperone/DNA topoisomerase II/histidine kinase"/>
    <property type="match status" value="1"/>
</dbReference>
<feature type="transmembrane region" description="Helical" evidence="9">
    <location>
        <begin position="129"/>
        <end position="151"/>
    </location>
</feature>
<dbReference type="Gene3D" id="1.20.5.1930">
    <property type="match status" value="1"/>
</dbReference>
<dbReference type="InterPro" id="IPR036890">
    <property type="entry name" value="HATPase_C_sf"/>
</dbReference>
<keyword evidence="9" id="KW-0812">Transmembrane</keyword>
<dbReference type="EMBL" id="FWXH01000006">
    <property type="protein sequence ID" value="SMC24152.1"/>
    <property type="molecule type" value="Genomic_DNA"/>
</dbReference>
<evidence type="ECO:0000313" key="12">
    <source>
        <dbReference type="Proteomes" id="UP000192468"/>
    </source>
</evidence>
<feature type="transmembrane region" description="Helical" evidence="9">
    <location>
        <begin position="157"/>
        <end position="177"/>
    </location>
</feature>
<keyword evidence="8" id="KW-0902">Two-component regulatory system</keyword>
<feature type="transmembrane region" description="Helical" evidence="9">
    <location>
        <begin position="27"/>
        <end position="46"/>
    </location>
</feature>
<evidence type="ECO:0000256" key="3">
    <source>
        <dbReference type="ARBA" id="ARBA00022553"/>
    </source>
</evidence>
<dbReference type="Proteomes" id="UP000192468">
    <property type="component" value="Unassembled WGS sequence"/>
</dbReference>